<dbReference type="GO" id="GO:0016757">
    <property type="term" value="F:glycosyltransferase activity"/>
    <property type="evidence" value="ECO:0007669"/>
    <property type="project" value="UniProtKB-KW"/>
</dbReference>
<evidence type="ECO:0000313" key="1">
    <source>
        <dbReference type="EMBL" id="TMI81812.1"/>
    </source>
</evidence>
<sequence length="58" mass="6982">EILLKARALRPRVLEIPLVLRYDLKEGPSKMRLFKTIRDYVHLLRRELRSRRPDRSAA</sequence>
<reference evidence="1 2" key="1">
    <citation type="journal article" date="2019" name="Nat. Microbiol.">
        <title>Mediterranean grassland soil C-N compound turnover is dependent on rainfall and depth, and is mediated by genomically divergent microorganisms.</title>
        <authorList>
            <person name="Diamond S."/>
            <person name="Andeer P.F."/>
            <person name="Li Z."/>
            <person name="Crits-Christoph A."/>
            <person name="Burstein D."/>
            <person name="Anantharaman K."/>
            <person name="Lane K.R."/>
            <person name="Thomas B.C."/>
            <person name="Pan C."/>
            <person name="Northen T.R."/>
            <person name="Banfield J.F."/>
        </authorList>
    </citation>
    <scope>NUCLEOTIDE SEQUENCE [LARGE SCALE GENOMIC DNA]</scope>
    <source>
        <strain evidence="1">NP_6</strain>
    </source>
</reference>
<name>A0A537JEN7_9BACT</name>
<dbReference type="AlphaFoldDB" id="A0A537JEN7"/>
<protein>
    <submittedName>
        <fullName evidence="1">Dolichol-phosphate mannosyltransferase</fullName>
    </submittedName>
</protein>
<keyword evidence="1" id="KW-0328">Glycosyltransferase</keyword>
<accession>A0A537JEN7</accession>
<dbReference type="EMBL" id="VBAN01000190">
    <property type="protein sequence ID" value="TMI81812.1"/>
    <property type="molecule type" value="Genomic_DNA"/>
</dbReference>
<keyword evidence="1" id="KW-0808">Transferase</keyword>
<gene>
    <name evidence="1" type="ORF">E6H03_06480</name>
</gene>
<organism evidence="1 2">
    <name type="scientific">Candidatus Segetimicrobium genomatis</name>
    <dbReference type="NCBI Taxonomy" id="2569760"/>
    <lineage>
        <taxon>Bacteria</taxon>
        <taxon>Bacillati</taxon>
        <taxon>Candidatus Sysuimicrobiota</taxon>
        <taxon>Candidatus Sysuimicrobiia</taxon>
        <taxon>Candidatus Sysuimicrobiales</taxon>
        <taxon>Candidatus Segetimicrobiaceae</taxon>
        <taxon>Candidatus Segetimicrobium</taxon>
    </lineage>
</organism>
<proteinExistence type="predicted"/>
<evidence type="ECO:0000313" key="2">
    <source>
        <dbReference type="Proteomes" id="UP000318093"/>
    </source>
</evidence>
<dbReference type="Proteomes" id="UP000318093">
    <property type="component" value="Unassembled WGS sequence"/>
</dbReference>
<comment type="caution">
    <text evidence="1">The sequence shown here is derived from an EMBL/GenBank/DDBJ whole genome shotgun (WGS) entry which is preliminary data.</text>
</comment>
<feature type="non-terminal residue" evidence="1">
    <location>
        <position position="1"/>
    </location>
</feature>